<dbReference type="EMBL" id="CP001918">
    <property type="protein sequence ID" value="ADF60874.1"/>
    <property type="molecule type" value="Genomic_DNA"/>
</dbReference>
<organism evidence="1 2">
    <name type="scientific">Enterobacter cloacae subsp. cloacae (strain ATCC 13047 / DSM 30054 / NBRC 13535 / NCTC 10005 / WDCM 00083 / NCDC 279-56)</name>
    <dbReference type="NCBI Taxonomy" id="716541"/>
    <lineage>
        <taxon>Bacteria</taxon>
        <taxon>Pseudomonadati</taxon>
        <taxon>Pseudomonadota</taxon>
        <taxon>Gammaproteobacteria</taxon>
        <taxon>Enterobacterales</taxon>
        <taxon>Enterobacteriaceae</taxon>
        <taxon>Enterobacter</taxon>
        <taxon>Enterobacter cloacae complex</taxon>
    </lineage>
</organism>
<reference evidence="1 2" key="1">
    <citation type="journal article" date="2010" name="J. Bacteriol.">
        <title>Complete genome sequence of Enterobacter cloacae subsp. cloacae type strain ATCC 13047.</title>
        <authorList>
            <person name="Ren Y."/>
            <person name="Ren Y."/>
            <person name="Zhou Z."/>
            <person name="Guo X."/>
            <person name="Li Y."/>
            <person name="Feng L."/>
            <person name="Wang L."/>
        </authorList>
    </citation>
    <scope>NUCLEOTIDE SEQUENCE [LARGE SCALE GENOMIC DNA]</scope>
    <source>
        <strain evidence="2">ATCC 13047 / DSM 30054 / NBRC 13535 / NCTC 10005 / WDCM 00083 / NCDC 279-56</strain>
    </source>
</reference>
<evidence type="ECO:0000313" key="1">
    <source>
        <dbReference type="EMBL" id="ADF60874.1"/>
    </source>
</evidence>
<dbReference type="AlphaFoldDB" id="A0A0H3CG50"/>
<keyword evidence="2" id="KW-1185">Reference proteome</keyword>
<accession>A0A0H3CG50</accession>
<protein>
    <submittedName>
        <fullName evidence="1">Uncharacterized protein</fullName>
    </submittedName>
</protein>
<proteinExistence type="predicted"/>
<gene>
    <name evidence="1" type="ordered locus">ECL_01313</name>
</gene>
<dbReference type="Proteomes" id="UP000002363">
    <property type="component" value="Chromosome"/>
</dbReference>
<dbReference type="EnsemblBacteria" id="ADF60874">
    <property type="protein sequence ID" value="ADF60874"/>
    <property type="gene ID" value="ECL_01313"/>
</dbReference>
<dbReference type="STRING" id="716541.ECL_01313"/>
<evidence type="ECO:0000313" key="2">
    <source>
        <dbReference type="Proteomes" id="UP000002363"/>
    </source>
</evidence>
<dbReference type="RefSeq" id="WP_013095965.1">
    <property type="nucleotide sequence ID" value="NC_014121.1"/>
</dbReference>
<dbReference type="KEGG" id="enc:ECL_01313"/>
<name>A0A0H3CG50_ENTCC</name>
<sequence length="73" mass="8491">MKVALLKNPKIVMEAEFTDGSPERLVFLKDQVTEVIFDGAADDELFEFIFDERTAKGFYFHDFDGERYTFLGE</sequence>
<dbReference type="HOGENOM" id="CLU_2698842_0_0_6"/>